<keyword evidence="4" id="KW-0812">Transmembrane</keyword>
<evidence type="ECO:0000256" key="3">
    <source>
        <dbReference type="ARBA" id="ARBA00022452"/>
    </source>
</evidence>
<dbReference type="SUPFAM" id="SSF49464">
    <property type="entry name" value="Carboxypeptidase regulatory domain-like"/>
    <property type="match status" value="1"/>
</dbReference>
<evidence type="ECO:0000259" key="9">
    <source>
        <dbReference type="Pfam" id="PF07715"/>
    </source>
</evidence>
<dbReference type="Pfam" id="PF07715">
    <property type="entry name" value="Plug"/>
    <property type="match status" value="1"/>
</dbReference>
<evidence type="ECO:0000256" key="2">
    <source>
        <dbReference type="ARBA" id="ARBA00022448"/>
    </source>
</evidence>
<dbReference type="Pfam" id="PF14905">
    <property type="entry name" value="OMP_b-brl_3"/>
    <property type="match status" value="1"/>
</dbReference>
<name>A0AAT9GJK7_9BACT</name>
<evidence type="ECO:0000256" key="7">
    <source>
        <dbReference type="ARBA" id="ARBA00023237"/>
    </source>
</evidence>
<keyword evidence="6" id="KW-0472">Membrane</keyword>
<feature type="domain" description="Outer membrane protein beta-barrel" evidence="10">
    <location>
        <begin position="376"/>
        <end position="779"/>
    </location>
</feature>
<dbReference type="Gene3D" id="2.60.40.1120">
    <property type="entry name" value="Carboxypeptidase-like, regulatory domain"/>
    <property type="match status" value="1"/>
</dbReference>
<evidence type="ECO:0000256" key="4">
    <source>
        <dbReference type="ARBA" id="ARBA00022692"/>
    </source>
</evidence>
<dbReference type="PANTHER" id="PTHR30069">
    <property type="entry name" value="TONB-DEPENDENT OUTER MEMBRANE RECEPTOR"/>
    <property type="match status" value="1"/>
</dbReference>
<dbReference type="EMBL" id="AP029612">
    <property type="protein sequence ID" value="BFG70720.1"/>
    <property type="molecule type" value="Genomic_DNA"/>
</dbReference>
<keyword evidence="3" id="KW-1134">Transmembrane beta strand</keyword>
<gene>
    <name evidence="11" type="ORF">KACHI17_16010</name>
</gene>
<dbReference type="Pfam" id="PF13620">
    <property type="entry name" value="CarboxypepD_reg"/>
    <property type="match status" value="1"/>
</dbReference>
<evidence type="ECO:0000259" key="10">
    <source>
        <dbReference type="Pfam" id="PF14905"/>
    </source>
</evidence>
<dbReference type="GO" id="GO:0015344">
    <property type="term" value="F:siderophore uptake transmembrane transporter activity"/>
    <property type="evidence" value="ECO:0007669"/>
    <property type="project" value="TreeGrafter"/>
</dbReference>
<dbReference type="Gene3D" id="2.170.130.10">
    <property type="entry name" value="TonB-dependent receptor, plug domain"/>
    <property type="match status" value="1"/>
</dbReference>
<evidence type="ECO:0000256" key="6">
    <source>
        <dbReference type="ARBA" id="ARBA00023136"/>
    </source>
</evidence>
<protein>
    <submittedName>
        <fullName evidence="11">Outer membrane beta-barrel family protein</fullName>
    </submittedName>
</protein>
<dbReference type="InterPro" id="IPR036942">
    <property type="entry name" value="Beta-barrel_TonB_sf"/>
</dbReference>
<feature type="region of interest" description="Disordered" evidence="8">
    <location>
        <begin position="783"/>
        <end position="809"/>
    </location>
</feature>
<proteinExistence type="predicted"/>
<dbReference type="GO" id="GO:0009279">
    <property type="term" value="C:cell outer membrane"/>
    <property type="evidence" value="ECO:0007669"/>
    <property type="project" value="UniProtKB-SubCell"/>
</dbReference>
<comment type="subcellular location">
    <subcellularLocation>
        <location evidence="1">Cell outer membrane</location>
        <topology evidence="1">Multi-pass membrane protein</topology>
    </subcellularLocation>
</comment>
<dbReference type="SUPFAM" id="SSF56935">
    <property type="entry name" value="Porins"/>
    <property type="match status" value="1"/>
</dbReference>
<evidence type="ECO:0000256" key="1">
    <source>
        <dbReference type="ARBA" id="ARBA00004571"/>
    </source>
</evidence>
<dbReference type="InterPro" id="IPR008969">
    <property type="entry name" value="CarboxyPept-like_regulatory"/>
</dbReference>
<dbReference type="AlphaFoldDB" id="A0AAT9GJK7"/>
<sequence>MLSSIYAQTTPSISGTVTDDQGKPLQAATVSLLQQKDSSLVKLAVSGENGQFEFLNIKPGNYRISITLIGYGKQSSAPFSFSSTAVTIPAISLSPSNRGMSEVTVTARKPFVETKIDRTIINVEASPTSAGSSALEVLEKSPGVSVSNEGNISLRGKAGVIVMLDGKPTYMSATDLANLLRNMPASELDVVEIMTNPSARYDAAGNSGIINIKTKKGRNNGFNGTVTLGATASLFKPENALHVIPKSQNNFTFNYKHNKINFFGSYLPNFFRGRQNLTINRNFYDAMGNKDGSSDLITRFRFGNFNQTLRLGLDYQPNKKNIFGVVMSGFVFEGRPTPTSISTIKDNNNNILSSLVSNTKNISSFRNFTGNLNWKHNFDSTGRELTADIDYVTYNNTSDLLLTTDVYNSVGNKVGPTILLKGHLPSLINIWSFKSDYVQPYKGGRFEAGIKSSIVENDNEVDYKRELPDKTWIPDNRSNHFIYRENINAVYVNANKQWGKWTLQTGLRLENTIAKGRQVSNDSTFKRNFTNLFPSVFLSYAFNKQNQLTASYSRRITRPNYQDLNPFTFFLDSLTYRVGNPYLLPQFTHNAELTYAFKSKFIFTLAMNTTNNVISQILRQNSTDKITFNTSENIASFDNVSLSVTAPARFTSWWNANFFVTIFNNHYEGIYNTDPIDISFTSFNTNITNSFVLSKKKGLNAELSGFYRHKAVDQLAVFDPVYLLSIGLQKQVMQGRGTLRMNIRDPFAWQRFRATTQYSDVDVRTDARPDARMVAVTFSLRFGKNTPGSQPRKRTIGSQEEQSRVGGGN</sequence>
<evidence type="ECO:0000256" key="5">
    <source>
        <dbReference type="ARBA" id="ARBA00022729"/>
    </source>
</evidence>
<accession>A0AAT9GJK7</accession>
<evidence type="ECO:0000256" key="8">
    <source>
        <dbReference type="SAM" id="MobiDB-lite"/>
    </source>
</evidence>
<dbReference type="InterPro" id="IPR041700">
    <property type="entry name" value="OMP_b-brl_3"/>
</dbReference>
<feature type="domain" description="TonB-dependent receptor plug" evidence="9">
    <location>
        <begin position="114"/>
        <end position="208"/>
    </location>
</feature>
<dbReference type="GO" id="GO:0044718">
    <property type="term" value="P:siderophore transmembrane transport"/>
    <property type="evidence" value="ECO:0007669"/>
    <property type="project" value="TreeGrafter"/>
</dbReference>
<organism evidence="11">
    <name type="scientific">Sediminibacterium sp. KACHI17</name>
    <dbReference type="NCBI Taxonomy" id="1751071"/>
    <lineage>
        <taxon>Bacteria</taxon>
        <taxon>Pseudomonadati</taxon>
        <taxon>Bacteroidota</taxon>
        <taxon>Chitinophagia</taxon>
        <taxon>Chitinophagales</taxon>
        <taxon>Chitinophagaceae</taxon>
        <taxon>Sediminibacterium</taxon>
    </lineage>
</organism>
<keyword evidence="7" id="KW-0998">Cell outer membrane</keyword>
<reference evidence="11" key="1">
    <citation type="submission" date="2024-02" db="EMBL/GenBank/DDBJ databases">
        <title>Sediminibacterium planktonica sp. nov. and Sediminibacterium longus sp. nov., isolated from surface lake and river water.</title>
        <authorList>
            <person name="Watanabe K."/>
            <person name="Takemine S."/>
            <person name="Ishii Y."/>
            <person name="Ogata Y."/>
            <person name="Shindo C."/>
            <person name="Suda W."/>
        </authorList>
    </citation>
    <scope>NUCLEOTIDE SEQUENCE</scope>
    <source>
        <strain evidence="11">KACHI17</strain>
    </source>
</reference>
<keyword evidence="2" id="KW-0813">Transport</keyword>
<dbReference type="Gene3D" id="2.40.170.20">
    <property type="entry name" value="TonB-dependent receptor, beta-barrel domain"/>
    <property type="match status" value="1"/>
</dbReference>
<dbReference type="InterPro" id="IPR012910">
    <property type="entry name" value="Plug_dom"/>
</dbReference>
<dbReference type="InterPro" id="IPR039426">
    <property type="entry name" value="TonB-dep_rcpt-like"/>
</dbReference>
<evidence type="ECO:0000313" key="11">
    <source>
        <dbReference type="EMBL" id="BFG70720.1"/>
    </source>
</evidence>
<dbReference type="InterPro" id="IPR037066">
    <property type="entry name" value="Plug_dom_sf"/>
</dbReference>
<dbReference type="PANTHER" id="PTHR30069:SF29">
    <property type="entry name" value="HEMOGLOBIN AND HEMOGLOBIN-HAPTOGLOBIN-BINDING PROTEIN 1-RELATED"/>
    <property type="match status" value="1"/>
</dbReference>
<keyword evidence="5" id="KW-0732">Signal</keyword>